<dbReference type="EMBL" id="QEAP01000678">
    <property type="protein sequence ID" value="TPX60886.1"/>
    <property type="molecule type" value="Genomic_DNA"/>
</dbReference>
<sequence length="642" mass="70094">MDLLRLDASLISISATVQSPNNLCVDGDSFDSKLTTFSASSGTLLNTNTVEDFKNRDKNAFIKAAAEKLWVDITSGEALTNHALLACFTLLTFADLKKYKFYYWFAFPALLPPEHFTGTISELKDVWSQPFITRLQSAIENTRSASQLPDTMFLLVKKGDGDSVIVGKLSEWEAFWEGVDEAERTVVFSDPSNLPSNPGWALRNFLILAKHRFKTLSLNVICFRDMLQGKRDASASLFVRMNLPGTLGDNCPKFVGWEKNSSGKLSPRLVDLAPMMDPTRLAETAVDLNLKLMRWRIMPQLQLEKISETKCLLLGSGTLGCYVARNLMAWGVRKITLVDSGTVSYSNPVRQPLFTFQDSVAGKPKAAAAADALKAIYPGIQAEGIQFSIPMPGHASPSLEATDRDLTQLADLISSHDAIFLLTDSREARWLPTVIGAALGKIVINTALGFDTFLVMRHGVRSGNVPPAAVAADHQGLHGGEMGCYYCNDVVAPADSLSDRTLDQQCTVTRPGLSLVASGLAVELMVSLLNHPDGIWAPSETGLNPTDPTAHPLGVVPHQIRGYLTHFSNLLVHGKAYDKCTACSAAVLKAYRERGAEFVHAVLADPKVLEDLTGLSAMHRETDDADVEWDEEDEEEEDGSGF</sequence>
<feature type="region of interest" description="Disordered" evidence="8">
    <location>
        <begin position="620"/>
        <end position="642"/>
    </location>
</feature>
<keyword evidence="5 7" id="KW-0072">Autophagy</keyword>
<evidence type="ECO:0000256" key="6">
    <source>
        <dbReference type="PIRSR" id="PIRSR606285-1"/>
    </source>
</evidence>
<reference evidence="11 12" key="1">
    <citation type="journal article" date="2019" name="Sci. Rep.">
        <title>Comparative genomics of chytrid fungi reveal insights into the obligate biotrophic and pathogenic lifestyle of Synchytrium endobioticum.</title>
        <authorList>
            <person name="van de Vossenberg B.T.L.H."/>
            <person name="Warris S."/>
            <person name="Nguyen H.D.T."/>
            <person name="van Gent-Pelzer M.P.E."/>
            <person name="Joly D.L."/>
            <person name="van de Geest H.C."/>
            <person name="Bonants P.J.M."/>
            <person name="Smith D.S."/>
            <person name="Levesque C.A."/>
            <person name="van der Lee T.A.J."/>
        </authorList>
    </citation>
    <scope>NUCLEOTIDE SEQUENCE [LARGE SCALE GENOMIC DNA]</scope>
    <source>
        <strain evidence="11 12">CBS 675.73</strain>
    </source>
</reference>
<dbReference type="GO" id="GO:0006995">
    <property type="term" value="P:cellular response to nitrogen starvation"/>
    <property type="evidence" value="ECO:0007669"/>
    <property type="project" value="TreeGrafter"/>
</dbReference>
<dbReference type="GO" id="GO:0015031">
    <property type="term" value="P:protein transport"/>
    <property type="evidence" value="ECO:0007669"/>
    <property type="project" value="UniProtKB-UniRule"/>
</dbReference>
<dbReference type="InterPro" id="IPR042523">
    <property type="entry name" value="Atg7_N_2"/>
</dbReference>
<dbReference type="STRING" id="246404.A0A507EAR3"/>
<dbReference type="InterPro" id="IPR045886">
    <property type="entry name" value="ThiF/MoeB/HesA"/>
</dbReference>
<comment type="caution">
    <text evidence="11">The sequence shown here is derived from an EMBL/GenBank/DDBJ whole genome shotgun (WGS) entry which is preliminary data.</text>
</comment>
<dbReference type="GO" id="GO:0000045">
    <property type="term" value="P:autophagosome assembly"/>
    <property type="evidence" value="ECO:0007669"/>
    <property type="project" value="TreeGrafter"/>
</dbReference>
<dbReference type="InterPro" id="IPR006285">
    <property type="entry name" value="Atg7"/>
</dbReference>
<evidence type="ECO:0000256" key="8">
    <source>
        <dbReference type="SAM" id="MobiDB-lite"/>
    </source>
</evidence>
<dbReference type="NCBIfam" id="TIGR01381">
    <property type="entry name" value="E1_like_apg7"/>
    <property type="match status" value="1"/>
</dbReference>
<feature type="active site" description="Glycyl thioester intermediate" evidence="6">
    <location>
        <position position="506"/>
    </location>
</feature>
<evidence type="ECO:0000256" key="7">
    <source>
        <dbReference type="RuleBase" id="RU366022"/>
    </source>
</evidence>
<dbReference type="Pfam" id="PF00899">
    <property type="entry name" value="ThiF"/>
    <property type="match status" value="1"/>
</dbReference>
<feature type="compositionally biased region" description="Acidic residues" evidence="8">
    <location>
        <begin position="623"/>
        <end position="642"/>
    </location>
</feature>
<dbReference type="Gene3D" id="3.40.50.720">
    <property type="entry name" value="NAD(P)-binding Rossmann-like Domain"/>
    <property type="match status" value="1"/>
</dbReference>
<dbReference type="InterPro" id="IPR032197">
    <property type="entry name" value="Atg7_N"/>
</dbReference>
<gene>
    <name evidence="11" type="ORF">CcCBS67573_g08967</name>
</gene>
<dbReference type="Gene3D" id="3.40.140.70">
    <property type="entry name" value="Ubiquitin-like modifier-activating enzyme ATG7 N-terminal domain"/>
    <property type="match status" value="1"/>
</dbReference>
<feature type="domain" description="Ubiquitin-like modifier-activating enzyme Atg7 N-terminal" evidence="10">
    <location>
        <begin position="2"/>
        <end position="276"/>
    </location>
</feature>
<dbReference type="InterPro" id="IPR042522">
    <property type="entry name" value="Atg7_N_1"/>
</dbReference>
<keyword evidence="7" id="KW-0833">Ubl conjugation pathway</keyword>
<dbReference type="Proteomes" id="UP000320333">
    <property type="component" value="Unassembled WGS sequence"/>
</dbReference>
<dbReference type="GO" id="GO:0032446">
    <property type="term" value="P:protein modification by small protein conjugation"/>
    <property type="evidence" value="ECO:0007669"/>
    <property type="project" value="TreeGrafter"/>
</dbReference>
<evidence type="ECO:0000259" key="10">
    <source>
        <dbReference type="Pfam" id="PF16420"/>
    </source>
</evidence>
<dbReference type="GO" id="GO:0000422">
    <property type="term" value="P:autophagy of mitochondrion"/>
    <property type="evidence" value="ECO:0007669"/>
    <property type="project" value="TreeGrafter"/>
</dbReference>
<keyword evidence="3 7" id="KW-0813">Transport</keyword>
<comment type="function">
    <text evidence="7">E1-like activating enzyme involved in the 2 ubiquitin-like systems required for cytoplasm to vacuole transport (Cvt) and autophagy. Activates ATG12 for its conjugation with ATG5 and ATG8 for its conjugation with phosphatidylethanolamine. Both systems are needed for the ATG8 association to Cvt vesicles and autophagosomes membranes. Autophagy is essential for maintenance of amino acid levels and protein synthesis under nitrogen starvation. Required for selective autophagic degradation of the nucleus (nucleophagy) as well as for mitophagy which contributes to regulate mitochondrial quantity and quality by eliminating the mitochondria to a basal level to fulfill cellular energy requirements and preventing excess ROS production.</text>
</comment>
<dbReference type="PANTHER" id="PTHR10953:SF3">
    <property type="entry name" value="UBIQUITIN-LIKE MODIFIER-ACTIVATING ENZYME ATG7"/>
    <property type="match status" value="1"/>
</dbReference>
<dbReference type="PANTHER" id="PTHR10953">
    <property type="entry name" value="UBIQUITIN-ACTIVATING ENZYME E1"/>
    <property type="match status" value="1"/>
</dbReference>
<evidence type="ECO:0000256" key="5">
    <source>
        <dbReference type="ARBA" id="ARBA00023006"/>
    </source>
</evidence>
<evidence type="ECO:0000256" key="2">
    <source>
        <dbReference type="ARBA" id="ARBA00017647"/>
    </source>
</evidence>
<keyword evidence="12" id="KW-1185">Reference proteome</keyword>
<feature type="domain" description="THIF-type NAD/FAD binding fold" evidence="9">
    <location>
        <begin position="293"/>
        <end position="532"/>
    </location>
</feature>
<dbReference type="SUPFAM" id="SSF69572">
    <property type="entry name" value="Activating enzymes of the ubiquitin-like proteins"/>
    <property type="match status" value="1"/>
</dbReference>
<dbReference type="FunFam" id="3.40.50.720:FF:000243">
    <property type="entry name" value="Ubiquitin-like modifier-activating enzyme ATG7"/>
    <property type="match status" value="1"/>
</dbReference>
<accession>A0A507EAR3</accession>
<evidence type="ECO:0000259" key="9">
    <source>
        <dbReference type="Pfam" id="PF00899"/>
    </source>
</evidence>
<evidence type="ECO:0000313" key="12">
    <source>
        <dbReference type="Proteomes" id="UP000320333"/>
    </source>
</evidence>
<dbReference type="GO" id="GO:0034727">
    <property type="term" value="P:piecemeal microautophagy of the nucleus"/>
    <property type="evidence" value="ECO:0007669"/>
    <property type="project" value="TreeGrafter"/>
</dbReference>
<dbReference type="InterPro" id="IPR035985">
    <property type="entry name" value="Ubiquitin-activating_enz"/>
</dbReference>
<comment type="subcellular location">
    <subcellularLocation>
        <location evidence="7">Cytoplasm</location>
    </subcellularLocation>
    <subcellularLocation>
        <location evidence="7">Preautophagosomal structure</location>
    </subcellularLocation>
</comment>
<keyword evidence="7" id="KW-0963">Cytoplasm</keyword>
<dbReference type="AlphaFoldDB" id="A0A507EAR3"/>
<comment type="subunit">
    <text evidence="7">Homodimer.</text>
</comment>
<dbReference type="InterPro" id="IPR000594">
    <property type="entry name" value="ThiF_NAD_FAD-bd"/>
</dbReference>
<dbReference type="Pfam" id="PF16420">
    <property type="entry name" value="ATG7_N"/>
    <property type="match status" value="1"/>
</dbReference>
<protein>
    <recommendedName>
        <fullName evidence="2 7">Ubiquitin-like modifier-activating enzyme ATG7</fullName>
    </recommendedName>
    <alternativeName>
        <fullName evidence="7">Autophagy-related protein 7</fullName>
    </alternativeName>
</protein>
<evidence type="ECO:0000256" key="1">
    <source>
        <dbReference type="ARBA" id="ARBA00010931"/>
    </source>
</evidence>
<organism evidence="11 12">
    <name type="scientific">Chytriomyces confervae</name>
    <dbReference type="NCBI Taxonomy" id="246404"/>
    <lineage>
        <taxon>Eukaryota</taxon>
        <taxon>Fungi</taxon>
        <taxon>Fungi incertae sedis</taxon>
        <taxon>Chytridiomycota</taxon>
        <taxon>Chytridiomycota incertae sedis</taxon>
        <taxon>Chytridiomycetes</taxon>
        <taxon>Chytridiales</taxon>
        <taxon>Chytriomycetaceae</taxon>
        <taxon>Chytriomyces</taxon>
    </lineage>
</organism>
<dbReference type="GO" id="GO:0000407">
    <property type="term" value="C:phagophore assembly site"/>
    <property type="evidence" value="ECO:0007669"/>
    <property type="project" value="UniProtKB-SubCell"/>
</dbReference>
<name>A0A507EAR3_9FUNG</name>
<comment type="similarity">
    <text evidence="1 7">Belongs to the ATG7 family.</text>
</comment>
<dbReference type="GO" id="GO:0019778">
    <property type="term" value="F:Atg12 activating enzyme activity"/>
    <property type="evidence" value="ECO:0007669"/>
    <property type="project" value="TreeGrafter"/>
</dbReference>
<keyword evidence="4 7" id="KW-0653">Protein transport</keyword>
<dbReference type="Gene3D" id="3.40.140.100">
    <property type="entry name" value="Ubiquitin-like modifier-activating enzyme ATG7 C-terminal domain"/>
    <property type="match status" value="1"/>
</dbReference>
<evidence type="ECO:0000313" key="11">
    <source>
        <dbReference type="EMBL" id="TPX60886.1"/>
    </source>
</evidence>
<evidence type="ECO:0000256" key="3">
    <source>
        <dbReference type="ARBA" id="ARBA00022448"/>
    </source>
</evidence>
<dbReference type="GO" id="GO:0019779">
    <property type="term" value="F:Atg8 activating enzyme activity"/>
    <property type="evidence" value="ECO:0007669"/>
    <property type="project" value="TreeGrafter"/>
</dbReference>
<dbReference type="OrthoDB" id="338614at2759"/>
<proteinExistence type="inferred from homology"/>
<evidence type="ECO:0000256" key="4">
    <source>
        <dbReference type="ARBA" id="ARBA00022927"/>
    </source>
</evidence>